<dbReference type="PANTHER" id="PTHR46809">
    <property type="entry name" value="STROMAL CELL-DERIVED FACTOR 2-LIKE PROTEIN"/>
    <property type="match status" value="1"/>
</dbReference>
<reference evidence="6 7" key="1">
    <citation type="journal article" date="2015" name="Genome Biol. Evol.">
        <title>Phylogenomic analyses indicate that early fungi evolved digesting cell walls of algal ancestors of land plants.</title>
        <authorList>
            <person name="Chang Y."/>
            <person name="Wang S."/>
            <person name="Sekimoto S."/>
            <person name="Aerts A.L."/>
            <person name="Choi C."/>
            <person name="Clum A."/>
            <person name="LaButti K.M."/>
            <person name="Lindquist E.A."/>
            <person name="Yee Ngan C."/>
            <person name="Ohm R.A."/>
            <person name="Salamov A.A."/>
            <person name="Grigoriev I.V."/>
            <person name="Spatafora J.W."/>
            <person name="Berbee M.L."/>
        </authorList>
    </citation>
    <scope>NUCLEOTIDE SEQUENCE [LARGE SCALE GENOMIC DNA]</scope>
    <source>
        <strain evidence="6 7">JEL478</strain>
    </source>
</reference>
<evidence type="ECO:0000256" key="3">
    <source>
        <dbReference type="SAM" id="MobiDB-lite"/>
    </source>
</evidence>
<evidence type="ECO:0000259" key="5">
    <source>
        <dbReference type="PROSITE" id="PS50919"/>
    </source>
</evidence>
<evidence type="ECO:0000313" key="6">
    <source>
        <dbReference type="EMBL" id="KXS08774.1"/>
    </source>
</evidence>
<dbReference type="Proteomes" id="UP000070544">
    <property type="component" value="Unassembled WGS sequence"/>
</dbReference>
<dbReference type="AlphaFoldDB" id="A0A138ZWE7"/>
<keyword evidence="7" id="KW-1185">Reference proteome</keyword>
<dbReference type="PROSITE" id="PS50919">
    <property type="entry name" value="MIR"/>
    <property type="match status" value="2"/>
</dbReference>
<gene>
    <name evidence="6" type="ORF">M427DRAFT_50336</name>
</gene>
<accession>A0A138ZWE7</accession>
<evidence type="ECO:0000256" key="2">
    <source>
        <dbReference type="ARBA" id="ARBA00022737"/>
    </source>
</evidence>
<evidence type="ECO:0000256" key="1">
    <source>
        <dbReference type="ARBA" id="ARBA00022729"/>
    </source>
</evidence>
<feature type="region of interest" description="Disordered" evidence="3">
    <location>
        <begin position="119"/>
        <end position="141"/>
    </location>
</feature>
<sequence>MRRPLALELLLASLLSLLFLLTPASASDDKEKIDPEFQAVTCASVIKLTHVSSGFKLHSHGVNYGTGSGQQSVTGFPNPDDTNSYFVLRAAFGKECARGIPCDSIIRLEHLNTHKFLHSHSHKSPLSSNAEVSAYPSPGDS</sequence>
<dbReference type="EMBL" id="KQ966024">
    <property type="protein sequence ID" value="KXS08774.1"/>
    <property type="molecule type" value="Genomic_DNA"/>
</dbReference>
<evidence type="ECO:0000256" key="4">
    <source>
        <dbReference type="SAM" id="SignalP"/>
    </source>
</evidence>
<dbReference type="STRING" id="1344416.A0A138ZWE7"/>
<dbReference type="InterPro" id="IPR016093">
    <property type="entry name" value="MIR_motif"/>
</dbReference>
<organism evidence="6 7">
    <name type="scientific">Gonapodya prolifera (strain JEL478)</name>
    <name type="common">Monoblepharis prolifera</name>
    <dbReference type="NCBI Taxonomy" id="1344416"/>
    <lineage>
        <taxon>Eukaryota</taxon>
        <taxon>Fungi</taxon>
        <taxon>Fungi incertae sedis</taxon>
        <taxon>Chytridiomycota</taxon>
        <taxon>Chytridiomycota incertae sedis</taxon>
        <taxon>Monoblepharidomycetes</taxon>
        <taxon>Monoblepharidales</taxon>
        <taxon>Gonapodyaceae</taxon>
        <taxon>Gonapodya</taxon>
    </lineage>
</organism>
<dbReference type="PANTHER" id="PTHR46809:SF2">
    <property type="entry name" value="GH21273P"/>
    <property type="match status" value="1"/>
</dbReference>
<dbReference type="OrthoDB" id="5588846at2759"/>
<dbReference type="InterPro" id="IPR036300">
    <property type="entry name" value="MIR_dom_sf"/>
</dbReference>
<dbReference type="SMART" id="SM00472">
    <property type="entry name" value="MIR"/>
    <property type="match status" value="2"/>
</dbReference>
<feature type="domain" description="MIR" evidence="5">
    <location>
        <begin position="97"/>
        <end position="141"/>
    </location>
</feature>
<feature type="signal peptide" evidence="4">
    <location>
        <begin position="1"/>
        <end position="26"/>
    </location>
</feature>
<protein>
    <recommendedName>
        <fullName evidence="5">MIR domain-containing protein</fullName>
    </recommendedName>
</protein>
<evidence type="ECO:0000313" key="7">
    <source>
        <dbReference type="Proteomes" id="UP000070544"/>
    </source>
</evidence>
<feature type="chain" id="PRO_5007295784" description="MIR domain-containing protein" evidence="4">
    <location>
        <begin position="27"/>
        <end position="141"/>
    </location>
</feature>
<dbReference type="Gene3D" id="2.80.10.50">
    <property type="match status" value="1"/>
</dbReference>
<dbReference type="OMA" id="CETNSIQ"/>
<dbReference type="SUPFAM" id="SSF82109">
    <property type="entry name" value="MIR domain"/>
    <property type="match status" value="1"/>
</dbReference>
<keyword evidence="2" id="KW-0677">Repeat</keyword>
<proteinExistence type="predicted"/>
<feature type="non-terminal residue" evidence="6">
    <location>
        <position position="141"/>
    </location>
</feature>
<keyword evidence="1 4" id="KW-0732">Signal</keyword>
<dbReference type="Pfam" id="PF02815">
    <property type="entry name" value="MIR"/>
    <property type="match status" value="1"/>
</dbReference>
<name>A0A138ZWE7_GONPJ</name>
<feature type="domain" description="MIR" evidence="5">
    <location>
        <begin position="37"/>
        <end position="91"/>
    </location>
</feature>